<organism evidence="1 2">
    <name type="scientific">Gossypium stocksii</name>
    <dbReference type="NCBI Taxonomy" id="47602"/>
    <lineage>
        <taxon>Eukaryota</taxon>
        <taxon>Viridiplantae</taxon>
        <taxon>Streptophyta</taxon>
        <taxon>Embryophyta</taxon>
        <taxon>Tracheophyta</taxon>
        <taxon>Spermatophyta</taxon>
        <taxon>Magnoliopsida</taxon>
        <taxon>eudicotyledons</taxon>
        <taxon>Gunneridae</taxon>
        <taxon>Pentapetalae</taxon>
        <taxon>rosids</taxon>
        <taxon>malvids</taxon>
        <taxon>Malvales</taxon>
        <taxon>Malvaceae</taxon>
        <taxon>Malvoideae</taxon>
        <taxon>Gossypium</taxon>
    </lineage>
</organism>
<comment type="caution">
    <text evidence="1">The sequence shown here is derived from an EMBL/GenBank/DDBJ whole genome shotgun (WGS) entry which is preliminary data.</text>
</comment>
<name>A0A9D3UWY3_9ROSI</name>
<proteinExistence type="predicted"/>
<sequence length="143" mass="16847">MKANDVKRFPFLETKVIQQACFDHDAIILDTEGRKPRENIKGPRLCFKFENCWAKDKEAKMIIKAAWQREANDTLDKIKTVSRELGEWQLKKLKEIWSQIKYLQETINKTIDNQGSTYQGNNLKALRSKLGNLLDKEEKYWAQ</sequence>
<accession>A0A9D3UWY3</accession>
<evidence type="ECO:0000313" key="2">
    <source>
        <dbReference type="Proteomes" id="UP000828251"/>
    </source>
</evidence>
<dbReference type="EMBL" id="JAIQCV010000009">
    <property type="protein sequence ID" value="KAH1063836.1"/>
    <property type="molecule type" value="Genomic_DNA"/>
</dbReference>
<dbReference type="Proteomes" id="UP000828251">
    <property type="component" value="Unassembled WGS sequence"/>
</dbReference>
<dbReference type="AlphaFoldDB" id="A0A9D3UWY3"/>
<gene>
    <name evidence="1" type="ORF">J1N35_028823</name>
</gene>
<keyword evidence="2" id="KW-1185">Reference proteome</keyword>
<evidence type="ECO:0000313" key="1">
    <source>
        <dbReference type="EMBL" id="KAH1063836.1"/>
    </source>
</evidence>
<dbReference type="OrthoDB" id="999675at2759"/>
<reference evidence="1 2" key="1">
    <citation type="journal article" date="2021" name="Plant Biotechnol. J.">
        <title>Multi-omics assisted identification of the key and species-specific regulatory components of drought-tolerant mechanisms in Gossypium stocksii.</title>
        <authorList>
            <person name="Yu D."/>
            <person name="Ke L."/>
            <person name="Zhang D."/>
            <person name="Wu Y."/>
            <person name="Sun Y."/>
            <person name="Mei J."/>
            <person name="Sun J."/>
            <person name="Sun Y."/>
        </authorList>
    </citation>
    <scope>NUCLEOTIDE SEQUENCE [LARGE SCALE GENOMIC DNA]</scope>
    <source>
        <strain evidence="2">cv. E1</strain>
        <tissue evidence="1">Leaf</tissue>
    </source>
</reference>
<protein>
    <submittedName>
        <fullName evidence="1">Uncharacterized protein</fullName>
    </submittedName>
</protein>